<dbReference type="Gene3D" id="3.40.640.10">
    <property type="entry name" value="Type I PLP-dependent aspartate aminotransferase-like (Major domain)"/>
    <property type="match status" value="1"/>
</dbReference>
<dbReference type="CDD" id="cd00609">
    <property type="entry name" value="AAT_like"/>
    <property type="match status" value="1"/>
</dbReference>
<evidence type="ECO:0000256" key="2">
    <source>
        <dbReference type="ARBA" id="ARBA00011738"/>
    </source>
</evidence>
<comment type="cofactor">
    <cofactor evidence="1">
        <name>pyridoxal 5'-phosphate</name>
        <dbReference type="ChEBI" id="CHEBI:597326"/>
    </cofactor>
</comment>
<dbReference type="PANTHER" id="PTHR11751:SF29">
    <property type="entry name" value="ALANINE TRANSAMINASE"/>
    <property type="match status" value="1"/>
</dbReference>
<dbReference type="Pfam" id="PF00155">
    <property type="entry name" value="Aminotran_1_2"/>
    <property type="match status" value="1"/>
</dbReference>
<dbReference type="InterPro" id="IPR015421">
    <property type="entry name" value="PyrdxlP-dep_Trfase_major"/>
</dbReference>
<dbReference type="InterPro" id="IPR015422">
    <property type="entry name" value="PyrdxlP-dep_Trfase_small"/>
</dbReference>
<evidence type="ECO:0000256" key="3">
    <source>
        <dbReference type="ARBA" id="ARBA00022576"/>
    </source>
</evidence>
<keyword evidence="9" id="KW-1185">Reference proteome</keyword>
<dbReference type="SUPFAM" id="SSF53383">
    <property type="entry name" value="PLP-dependent transferases"/>
    <property type="match status" value="1"/>
</dbReference>
<comment type="subunit">
    <text evidence="2">Homodimer.</text>
</comment>
<dbReference type="InterPro" id="IPR015424">
    <property type="entry name" value="PyrdxlP-dep_Trfase"/>
</dbReference>
<evidence type="ECO:0000256" key="5">
    <source>
        <dbReference type="ARBA" id="ARBA00022898"/>
    </source>
</evidence>
<dbReference type="GO" id="GO:0004021">
    <property type="term" value="F:L-alanine:2-oxoglutarate aminotransferase activity"/>
    <property type="evidence" value="ECO:0007669"/>
    <property type="project" value="TreeGrafter"/>
</dbReference>
<dbReference type="Gene3D" id="3.90.1150.10">
    <property type="entry name" value="Aspartate Aminotransferase, domain 1"/>
    <property type="match status" value="1"/>
</dbReference>
<comment type="caution">
    <text evidence="8">The sequence shown here is derived from an EMBL/GenBank/DDBJ whole genome shotgun (WGS) entry which is preliminary data.</text>
</comment>
<sequence length="464" mass="49863">MNQNLVNMEYAVRGKVVIEADKLSKEGKPIIYTNIGNPHSVGQSPLTWPRQVMALVDLPSEVGIDNPNCQTLFPQDAIDRARELKAMMGGSGTGAYSHSQGVPGIRSDVATFCEARDGVPCDPDDIFLTNGASAGISHILTTCISGPEDGVMIPIPQYPIYSATLALLGGRQVGYALDEGNRWEANVEELERSLAEAKAKGTTVKAFVLINPGNPTGQVLSRKAVGEIVKFCFKHGLVLLADEVYQENVYCDGKEFTSCKKAAAEEGILGEVEIASFHSTSKGIFGECGRRGGYMELTGFDKEVVGQIYKLASSGLCSGLPGQVMTSLMVKGPPPDGPSYASFKAERDGIFGSLGRRAKMVAKGLNDIEGFECNEAEGAMYVFPKVTMPPNAASAAEKEGVNVDTMYALSLLRETGICVVPAQGFGQEEGRSGFRTTFLPEEETMERAVELFKVHHEGFVKKYS</sequence>
<gene>
    <name evidence="8" type="ORF">TrCOL_g10308</name>
</gene>
<comment type="similarity">
    <text evidence="6">Belongs to the class-I pyridoxal-phosphate-dependent aminotransferase family. Alanine aminotransferase subfamily.</text>
</comment>
<protein>
    <recommendedName>
        <fullName evidence="7">Aminotransferase class I/classII large domain-containing protein</fullName>
    </recommendedName>
</protein>
<name>A0A9W7FW63_9STRA</name>
<keyword evidence="5" id="KW-0663">Pyridoxal phosphate</keyword>
<dbReference type="InterPro" id="IPR004839">
    <property type="entry name" value="Aminotransferase_I/II_large"/>
</dbReference>
<organism evidence="8 9">
    <name type="scientific">Triparma columacea</name>
    <dbReference type="NCBI Taxonomy" id="722753"/>
    <lineage>
        <taxon>Eukaryota</taxon>
        <taxon>Sar</taxon>
        <taxon>Stramenopiles</taxon>
        <taxon>Ochrophyta</taxon>
        <taxon>Bolidophyceae</taxon>
        <taxon>Parmales</taxon>
        <taxon>Triparmaceae</taxon>
        <taxon>Triparma</taxon>
    </lineage>
</organism>
<dbReference type="PANTHER" id="PTHR11751">
    <property type="entry name" value="ALANINE AMINOTRANSFERASE"/>
    <property type="match status" value="1"/>
</dbReference>
<dbReference type="InterPro" id="IPR045088">
    <property type="entry name" value="ALAT1/2-like"/>
</dbReference>
<dbReference type="GO" id="GO:0030170">
    <property type="term" value="F:pyridoxal phosphate binding"/>
    <property type="evidence" value="ECO:0007669"/>
    <property type="project" value="InterPro"/>
</dbReference>
<dbReference type="FunFam" id="1.10.287.1970:FF:000001">
    <property type="entry name" value="Alanine aminotransferase 2"/>
    <property type="match status" value="1"/>
</dbReference>
<dbReference type="OrthoDB" id="1732682at2759"/>
<dbReference type="FunFam" id="3.90.1150.10:FF:000151">
    <property type="entry name" value="Alanine aminotransferase 2"/>
    <property type="match status" value="1"/>
</dbReference>
<accession>A0A9W7FW63</accession>
<dbReference type="Proteomes" id="UP001165065">
    <property type="component" value="Unassembled WGS sequence"/>
</dbReference>
<evidence type="ECO:0000313" key="8">
    <source>
        <dbReference type="EMBL" id="GMI19878.1"/>
    </source>
</evidence>
<feature type="domain" description="Aminotransferase class I/classII large" evidence="7">
    <location>
        <begin position="74"/>
        <end position="450"/>
    </location>
</feature>
<evidence type="ECO:0000256" key="1">
    <source>
        <dbReference type="ARBA" id="ARBA00001933"/>
    </source>
</evidence>
<evidence type="ECO:0000256" key="4">
    <source>
        <dbReference type="ARBA" id="ARBA00022679"/>
    </source>
</evidence>
<keyword evidence="3" id="KW-0032">Aminotransferase</keyword>
<dbReference type="FunFam" id="3.40.640.10:FF:000012">
    <property type="entry name" value="alanine aminotransferase 2"/>
    <property type="match status" value="1"/>
</dbReference>
<dbReference type="EMBL" id="BRYA01000501">
    <property type="protein sequence ID" value="GMI19878.1"/>
    <property type="molecule type" value="Genomic_DNA"/>
</dbReference>
<evidence type="ECO:0000313" key="9">
    <source>
        <dbReference type="Proteomes" id="UP001165065"/>
    </source>
</evidence>
<dbReference type="Gene3D" id="1.10.287.1970">
    <property type="match status" value="1"/>
</dbReference>
<dbReference type="AlphaFoldDB" id="A0A9W7FW63"/>
<proteinExistence type="inferred from homology"/>
<keyword evidence="4" id="KW-0808">Transferase</keyword>
<evidence type="ECO:0000259" key="7">
    <source>
        <dbReference type="Pfam" id="PF00155"/>
    </source>
</evidence>
<reference evidence="9" key="1">
    <citation type="journal article" date="2023" name="Commun. Biol.">
        <title>Genome analysis of Parmales, the sister group of diatoms, reveals the evolutionary specialization of diatoms from phago-mixotrophs to photoautotrophs.</title>
        <authorList>
            <person name="Ban H."/>
            <person name="Sato S."/>
            <person name="Yoshikawa S."/>
            <person name="Yamada K."/>
            <person name="Nakamura Y."/>
            <person name="Ichinomiya M."/>
            <person name="Sato N."/>
            <person name="Blanc-Mathieu R."/>
            <person name="Endo H."/>
            <person name="Kuwata A."/>
            <person name="Ogata H."/>
        </authorList>
    </citation>
    <scope>NUCLEOTIDE SEQUENCE [LARGE SCALE GENOMIC DNA]</scope>
</reference>
<evidence type="ECO:0000256" key="6">
    <source>
        <dbReference type="ARBA" id="ARBA00025785"/>
    </source>
</evidence>